<proteinExistence type="evidence at transcript level"/>
<protein>
    <submittedName>
        <fullName evidence="2">Predicted protein</fullName>
    </submittedName>
</protein>
<reference evidence="2" key="1">
    <citation type="journal article" date="2011" name="Plant Physiol.">
        <title>Comprehensive sequence analysis of 24,783 barley full-length cDNAs derived from 12 clone libraries.</title>
        <authorList>
            <person name="Matsumoto T."/>
            <person name="Tanaka T."/>
            <person name="Sakai H."/>
            <person name="Amano N."/>
            <person name="Kanamori H."/>
            <person name="Kurita K."/>
            <person name="Kikuta A."/>
            <person name="Kamiya K."/>
            <person name="Yamamoto M."/>
            <person name="Ikawa H."/>
            <person name="Fujii N."/>
            <person name="Hori K."/>
            <person name="Itoh T."/>
            <person name="Sato K."/>
        </authorList>
    </citation>
    <scope>NUCLEOTIDE SEQUENCE</scope>
    <source>
        <tissue evidence="2">Flower</tissue>
    </source>
</reference>
<organism evidence="2">
    <name type="scientific">Hordeum vulgare subsp. vulgare</name>
    <name type="common">Domesticated barley</name>
    <dbReference type="NCBI Taxonomy" id="112509"/>
    <lineage>
        <taxon>Eukaryota</taxon>
        <taxon>Viridiplantae</taxon>
        <taxon>Streptophyta</taxon>
        <taxon>Embryophyta</taxon>
        <taxon>Tracheophyta</taxon>
        <taxon>Spermatophyta</taxon>
        <taxon>Magnoliopsida</taxon>
        <taxon>Liliopsida</taxon>
        <taxon>Poales</taxon>
        <taxon>Poaceae</taxon>
        <taxon>BOP clade</taxon>
        <taxon>Pooideae</taxon>
        <taxon>Triticodae</taxon>
        <taxon>Triticeae</taxon>
        <taxon>Hordeinae</taxon>
        <taxon>Hordeum</taxon>
    </lineage>
</organism>
<feature type="region of interest" description="Disordered" evidence="1">
    <location>
        <begin position="96"/>
        <end position="123"/>
    </location>
</feature>
<dbReference type="EMBL" id="AK375115">
    <property type="protein sequence ID" value="BAK06310.1"/>
    <property type="molecule type" value="mRNA"/>
</dbReference>
<sequence length="123" mass="12699">MGLEDQLGETLEGGVRYHLEGPEDQLGEALVGGVRYHLEGLEDQVALALVLGGLDFRVALALVLGALVRIGGLDLVASSDPASIFSAAAACSKTAAALSSDTRAQADRRPISDSMPSRGPSLR</sequence>
<name>F2EG38_HORVV</name>
<evidence type="ECO:0000256" key="1">
    <source>
        <dbReference type="SAM" id="MobiDB-lite"/>
    </source>
</evidence>
<dbReference type="AlphaFoldDB" id="F2EG38"/>
<accession>F2EG38</accession>
<evidence type="ECO:0000313" key="2">
    <source>
        <dbReference type="EMBL" id="BAK06310.1"/>
    </source>
</evidence>